<dbReference type="InterPro" id="IPR007345">
    <property type="entry name" value="Polysacch_pyruvyl_Trfase"/>
</dbReference>
<accession>A0A414EBB2</accession>
<evidence type="ECO:0000313" key="2">
    <source>
        <dbReference type="EMBL" id="KAA3924416.1"/>
    </source>
</evidence>
<evidence type="ECO:0000313" key="3">
    <source>
        <dbReference type="EMBL" id="KAB1323104.1"/>
    </source>
</evidence>
<organism evidence="2 4">
    <name type="scientific">Bacteroides ovatus</name>
    <dbReference type="NCBI Taxonomy" id="28116"/>
    <lineage>
        <taxon>Bacteria</taxon>
        <taxon>Pseudomonadati</taxon>
        <taxon>Bacteroidota</taxon>
        <taxon>Bacteroidia</taxon>
        <taxon>Bacteroidales</taxon>
        <taxon>Bacteroidaceae</taxon>
        <taxon>Bacteroides</taxon>
    </lineage>
</organism>
<reference evidence="4 5" key="1">
    <citation type="journal article" date="2019" name="Nat. Med.">
        <title>A library of human gut bacterial isolates paired with longitudinal multiomics data enables mechanistic microbiome research.</title>
        <authorList>
            <person name="Poyet M."/>
            <person name="Groussin M."/>
            <person name="Gibbons S.M."/>
            <person name="Avila-Pacheco J."/>
            <person name="Jiang X."/>
            <person name="Kearney S.M."/>
            <person name="Perrotta A.R."/>
            <person name="Berdy B."/>
            <person name="Zhao S."/>
            <person name="Lieberman T.D."/>
            <person name="Swanson P.K."/>
            <person name="Smith M."/>
            <person name="Roesemann S."/>
            <person name="Alexander J.E."/>
            <person name="Rich S.A."/>
            <person name="Livny J."/>
            <person name="Vlamakis H."/>
            <person name="Clish C."/>
            <person name="Bullock K."/>
            <person name="Deik A."/>
            <person name="Scott J."/>
            <person name="Pierce K.A."/>
            <person name="Xavier R.J."/>
            <person name="Alm E.J."/>
        </authorList>
    </citation>
    <scope>NUCLEOTIDE SEQUENCE [LARGE SCALE GENOMIC DNA]</scope>
    <source>
        <strain evidence="2 4">BIOML-A160</strain>
        <strain evidence="3 5">BIOML-A2</strain>
    </source>
</reference>
<dbReference type="Proteomes" id="UP000375690">
    <property type="component" value="Unassembled WGS sequence"/>
</dbReference>
<keyword evidence="2" id="KW-0808">Transferase</keyword>
<name>A0A414EBB2_BACOV</name>
<proteinExistence type="predicted"/>
<dbReference type="AlphaFoldDB" id="A0A414EBB2"/>
<dbReference type="Pfam" id="PF04230">
    <property type="entry name" value="PS_pyruv_trans"/>
    <property type="match status" value="1"/>
</dbReference>
<comment type="caution">
    <text evidence="2">The sequence shown here is derived from an EMBL/GenBank/DDBJ whole genome shotgun (WGS) entry which is preliminary data.</text>
</comment>
<dbReference type="EMBL" id="VWFC01000029">
    <property type="protein sequence ID" value="KAB1323104.1"/>
    <property type="molecule type" value="Genomic_DNA"/>
</dbReference>
<protein>
    <submittedName>
        <fullName evidence="2">Polysaccharide pyruvyl transferase family protein</fullName>
    </submittedName>
</protein>
<dbReference type="RefSeq" id="WP_008647999.1">
    <property type="nucleotide sequence ID" value="NZ_CP103100.1"/>
</dbReference>
<sequence>MKIGILTFHCAHNYGAVLQTYALVTYLRKNNYDAEIIDYRPKSLTMSHGIMPWRRISRLNIIRKVIFVLRILPFLTVRKERSDKFQSFIDSLPLSTRKYTETDSEVTGYDIIICGSDQVWNPSITNGFDKFFCGSVSHKGKFISYAASTEAKRIISDDYKKYKEVLSNFENISVRESELKNILQPLINKEITKVIDPVFLLSANEWQKVAIKPTFTDKPYLLVYQVKRDDRVLDMANKYAALHHMSVVEVTAEAEYKKMKNRILTASPFEFVGLFANASCVVTTSFHGTAFSIIFNKPFKTVLFNAPGDGRALDVMNTFGIENSTVNVDSGDIQEMSLNTPNLDIIVRTSETFIKQAIQR</sequence>
<evidence type="ECO:0000313" key="5">
    <source>
        <dbReference type="Proteomes" id="UP000375690"/>
    </source>
</evidence>
<evidence type="ECO:0000313" key="4">
    <source>
        <dbReference type="Proteomes" id="UP000365824"/>
    </source>
</evidence>
<dbReference type="EMBL" id="VWLB01000045">
    <property type="protein sequence ID" value="KAA3924416.1"/>
    <property type="molecule type" value="Genomic_DNA"/>
</dbReference>
<dbReference type="GO" id="GO:0016740">
    <property type="term" value="F:transferase activity"/>
    <property type="evidence" value="ECO:0007669"/>
    <property type="project" value="UniProtKB-KW"/>
</dbReference>
<evidence type="ECO:0000259" key="1">
    <source>
        <dbReference type="Pfam" id="PF04230"/>
    </source>
</evidence>
<gene>
    <name evidence="3" type="ORF">F3B53_19740</name>
    <name evidence="2" type="ORF">F3F25_21955</name>
</gene>
<dbReference type="Proteomes" id="UP000365824">
    <property type="component" value="Unassembled WGS sequence"/>
</dbReference>
<feature type="domain" description="Polysaccharide pyruvyl transferase" evidence="1">
    <location>
        <begin position="13"/>
        <end position="299"/>
    </location>
</feature>